<gene>
    <name evidence="2" type="ORF">C1645_769827</name>
</gene>
<evidence type="ECO:0000256" key="1">
    <source>
        <dbReference type="SAM" id="Coils"/>
    </source>
</evidence>
<accession>A0A397SWX2</accession>
<evidence type="ECO:0000313" key="3">
    <source>
        <dbReference type="Proteomes" id="UP000265703"/>
    </source>
</evidence>
<sequence length="69" mass="7977">MKQALLIDLKSQDIEENKAVTQIVLKKELEGTQTDLQVLKKGLDETKTDLQVLMRELKEIKQVLLKDEK</sequence>
<keyword evidence="3" id="KW-1185">Reference proteome</keyword>
<dbReference type="AlphaFoldDB" id="A0A397SWX2"/>
<evidence type="ECO:0000313" key="2">
    <source>
        <dbReference type="EMBL" id="RIA90473.1"/>
    </source>
</evidence>
<reference evidence="2 3" key="1">
    <citation type="submission" date="2018-06" db="EMBL/GenBank/DDBJ databases">
        <title>Comparative genomics reveals the genomic features of Rhizophagus irregularis, R. cerebriforme, R. diaphanum and Gigaspora rosea, and their symbiotic lifestyle signature.</title>
        <authorList>
            <person name="Morin E."/>
            <person name="San Clemente H."/>
            <person name="Chen E.C.H."/>
            <person name="De La Providencia I."/>
            <person name="Hainaut M."/>
            <person name="Kuo A."/>
            <person name="Kohler A."/>
            <person name="Murat C."/>
            <person name="Tang N."/>
            <person name="Roy S."/>
            <person name="Loubradou J."/>
            <person name="Henrissat B."/>
            <person name="Grigoriev I.V."/>
            <person name="Corradi N."/>
            <person name="Roux C."/>
            <person name="Martin F.M."/>
        </authorList>
    </citation>
    <scope>NUCLEOTIDE SEQUENCE [LARGE SCALE GENOMIC DNA]</scope>
    <source>
        <strain evidence="2 3">DAOM 227022</strain>
    </source>
</reference>
<comment type="caution">
    <text evidence="2">The sequence shown here is derived from an EMBL/GenBank/DDBJ whole genome shotgun (WGS) entry which is preliminary data.</text>
</comment>
<dbReference type="EMBL" id="QKYT01000180">
    <property type="protein sequence ID" value="RIA90473.1"/>
    <property type="molecule type" value="Genomic_DNA"/>
</dbReference>
<organism evidence="2 3">
    <name type="scientific">Glomus cerebriforme</name>
    <dbReference type="NCBI Taxonomy" id="658196"/>
    <lineage>
        <taxon>Eukaryota</taxon>
        <taxon>Fungi</taxon>
        <taxon>Fungi incertae sedis</taxon>
        <taxon>Mucoromycota</taxon>
        <taxon>Glomeromycotina</taxon>
        <taxon>Glomeromycetes</taxon>
        <taxon>Glomerales</taxon>
        <taxon>Glomeraceae</taxon>
        <taxon>Glomus</taxon>
    </lineage>
</organism>
<feature type="coiled-coil region" evidence="1">
    <location>
        <begin position="36"/>
        <end position="63"/>
    </location>
</feature>
<dbReference type="OrthoDB" id="2352140at2759"/>
<keyword evidence="1" id="KW-0175">Coiled coil</keyword>
<proteinExistence type="predicted"/>
<protein>
    <submittedName>
        <fullName evidence="2">Uncharacterized protein</fullName>
    </submittedName>
</protein>
<dbReference type="Proteomes" id="UP000265703">
    <property type="component" value="Unassembled WGS sequence"/>
</dbReference>
<name>A0A397SWX2_9GLOM</name>